<protein>
    <recommendedName>
        <fullName evidence="3">Transcriptional regulator, AbiEi antitoxin, Type IV TA system</fullName>
    </recommendedName>
</protein>
<dbReference type="Pfam" id="PF19570">
    <property type="entry name" value="DUF6088"/>
    <property type="match status" value="1"/>
</dbReference>
<proteinExistence type="predicted"/>
<comment type="caution">
    <text evidence="1">The sequence shown here is derived from an EMBL/GenBank/DDBJ whole genome shotgun (WGS) entry which is preliminary data.</text>
</comment>
<dbReference type="InterPro" id="IPR045738">
    <property type="entry name" value="DUF6088"/>
</dbReference>
<dbReference type="Proteomes" id="UP000436468">
    <property type="component" value="Unassembled WGS sequence"/>
</dbReference>
<evidence type="ECO:0008006" key="3">
    <source>
        <dbReference type="Google" id="ProtNLM"/>
    </source>
</evidence>
<reference evidence="1 2" key="1">
    <citation type="submission" date="2019-12" db="EMBL/GenBank/DDBJ databases">
        <title>Draft genome sequences Bradyrhizobium cajani AMBPC1010, Bradyrhizobium pachyrhizi AMBPC1040 and Bradyrhizobium yuanmingense ALSPC3051, three plant growth promoting strains isolated from nodules of Cajanus cajan L. in Dominican Republic.</title>
        <authorList>
            <person name="Flores-Felix J.D."/>
            <person name="Araujo J."/>
            <person name="Diaz-Alcantara C."/>
            <person name="Gonzalez-Andres F."/>
            <person name="Velazquez E."/>
        </authorList>
    </citation>
    <scope>NUCLEOTIDE SEQUENCE [LARGE SCALE GENOMIC DNA]</scope>
    <source>
        <strain evidence="1 2">1040</strain>
    </source>
</reference>
<keyword evidence="2" id="KW-1185">Reference proteome</keyword>
<dbReference type="EMBL" id="WQNF01000040">
    <property type="protein sequence ID" value="MVT70249.1"/>
    <property type="molecule type" value="Genomic_DNA"/>
</dbReference>
<name>A0A844T1J6_9BRAD</name>
<accession>A0A844T1J6</accession>
<organism evidence="1 2">
    <name type="scientific">Bradyrhizobium pachyrhizi</name>
    <dbReference type="NCBI Taxonomy" id="280333"/>
    <lineage>
        <taxon>Bacteria</taxon>
        <taxon>Pseudomonadati</taxon>
        <taxon>Pseudomonadota</taxon>
        <taxon>Alphaproteobacteria</taxon>
        <taxon>Hyphomicrobiales</taxon>
        <taxon>Nitrobacteraceae</taxon>
        <taxon>Bradyrhizobium</taxon>
    </lineage>
</organism>
<dbReference type="AlphaFoldDB" id="A0A844T1J6"/>
<evidence type="ECO:0000313" key="1">
    <source>
        <dbReference type="EMBL" id="MVT70249.1"/>
    </source>
</evidence>
<gene>
    <name evidence="1" type="ORF">GPL21_34790</name>
</gene>
<evidence type="ECO:0000313" key="2">
    <source>
        <dbReference type="Proteomes" id="UP000436468"/>
    </source>
</evidence>
<sequence>MQTVAERILSYAQALPEGTLIGAKEVLHLGSRAAVDQALKRLAKRDELMRLAHGLYALPMKTRFGIRAPAAEKVIEALASTHAETIVPHGAAAANKLGLTTQVPTKLVYLTSGPDRQFRLGAQTVEMRHAPHWMLLPTDSIAGQAIRALAWLGEREAGEALKVLKRKLPDDTLQDLVALRRAMPPWMSKSVSQSLLNHG</sequence>
<dbReference type="RefSeq" id="WP_157348232.1">
    <property type="nucleotide sequence ID" value="NZ_WQNF01000040.1"/>
</dbReference>